<gene>
    <name evidence="1" type="ORF">PPTG_08435</name>
</gene>
<name>W2QKJ2_PHYN3</name>
<organism evidence="1 2">
    <name type="scientific">Phytophthora nicotianae (strain INRA-310)</name>
    <name type="common">Phytophthora parasitica</name>
    <dbReference type="NCBI Taxonomy" id="761204"/>
    <lineage>
        <taxon>Eukaryota</taxon>
        <taxon>Sar</taxon>
        <taxon>Stramenopiles</taxon>
        <taxon>Oomycota</taxon>
        <taxon>Peronosporomycetes</taxon>
        <taxon>Peronosporales</taxon>
        <taxon>Peronosporaceae</taxon>
        <taxon>Phytophthora</taxon>
    </lineage>
</organism>
<dbReference type="AlphaFoldDB" id="W2QKJ2"/>
<sequence length="346" mass="39811">MVRKTASWRTQVEARDVRQLHATGKDVVVPLVLWNEPPQVEVSSLHVLQLPISQPSQNSSIFATEEDRETTNDESTRTQLCVFAGTVDGLVLYWRFEVDTVAQVNLLVFPGIDGDTTIKHELCLSPPRKLQRRRRAAWSVLRDRIRDAMQQVRVLIFVHSSDLKFCLDIRLCVVMRWKKIGWMALLQSSNTHASDLKTNLQSLRTFIKEDLLQDNNIDSMLASIAAHVLCGHVREYRPLLARLSDERTRRLAEVFDGSRLETLGQAEDVLNPAPWFRFETQANAVCRLLSLQELEDFDHISKWSTKEMDREYKLDAFDTKTERTQEVSNLTSTINILNLPLRCAKK</sequence>
<evidence type="ECO:0000313" key="2">
    <source>
        <dbReference type="Proteomes" id="UP000018817"/>
    </source>
</evidence>
<protein>
    <submittedName>
        <fullName evidence="1">Uncharacterized protein</fullName>
    </submittedName>
</protein>
<reference evidence="2" key="1">
    <citation type="submission" date="2011-12" db="EMBL/GenBank/DDBJ databases">
        <authorList>
            <consortium name="The Broad Institute Genome Sequencing Platform"/>
            <person name="Russ C."/>
            <person name="Tyler B."/>
            <person name="Panabieres F."/>
            <person name="Shan W."/>
            <person name="Tripathy S."/>
            <person name="Grunwald N."/>
            <person name="Machado M."/>
            <person name="Young S.K."/>
            <person name="Zeng Q."/>
            <person name="Gargeya S."/>
            <person name="Fitzgerald M."/>
            <person name="Haas B."/>
            <person name="Abouelleil A."/>
            <person name="Alvarado L."/>
            <person name="Arachchi H.M."/>
            <person name="Berlin A."/>
            <person name="Chapman S.B."/>
            <person name="Gearin G."/>
            <person name="Goldberg J."/>
            <person name="Griggs A."/>
            <person name="Gujja S."/>
            <person name="Hansen M."/>
            <person name="Heiman D."/>
            <person name="Howarth C."/>
            <person name="Larimer J."/>
            <person name="Lui A."/>
            <person name="MacDonald P.J.P."/>
            <person name="McCowen C."/>
            <person name="Montmayeur A."/>
            <person name="Murphy C."/>
            <person name="Neiman D."/>
            <person name="Pearson M."/>
            <person name="Priest M."/>
            <person name="Roberts A."/>
            <person name="Saif S."/>
            <person name="Shea T."/>
            <person name="Sisk P."/>
            <person name="Stolte C."/>
            <person name="Sykes S."/>
            <person name="Wortman J."/>
            <person name="Nusbaum C."/>
            <person name="Birren B."/>
        </authorList>
    </citation>
    <scope>NUCLEOTIDE SEQUENCE [LARGE SCALE GENOMIC DNA]</scope>
    <source>
        <strain evidence="2">INRA-310</strain>
    </source>
</reference>
<dbReference type="VEuPathDB" id="FungiDB:PPTG_08435"/>
<dbReference type="OrthoDB" id="338622at2759"/>
<dbReference type="Proteomes" id="UP000018817">
    <property type="component" value="Unassembled WGS sequence"/>
</dbReference>
<evidence type="ECO:0000313" key="1">
    <source>
        <dbReference type="EMBL" id="ETN13687.1"/>
    </source>
</evidence>
<accession>W2QKJ2</accession>
<dbReference type="GeneID" id="20178239"/>
<dbReference type="RefSeq" id="XP_008900763.1">
    <property type="nucleotide sequence ID" value="XM_008902515.1"/>
</dbReference>
<reference evidence="1 2" key="2">
    <citation type="submission" date="2013-11" db="EMBL/GenBank/DDBJ databases">
        <title>The Genome Sequence of Phytophthora parasitica INRA-310.</title>
        <authorList>
            <consortium name="The Broad Institute Genomics Platform"/>
            <person name="Russ C."/>
            <person name="Tyler B."/>
            <person name="Panabieres F."/>
            <person name="Shan W."/>
            <person name="Tripathy S."/>
            <person name="Grunwald N."/>
            <person name="Machado M."/>
            <person name="Johnson C.S."/>
            <person name="Arredondo F."/>
            <person name="Hong C."/>
            <person name="Coffey M."/>
            <person name="Young S.K."/>
            <person name="Zeng Q."/>
            <person name="Gargeya S."/>
            <person name="Fitzgerald M."/>
            <person name="Abouelleil A."/>
            <person name="Alvarado L."/>
            <person name="Chapman S.B."/>
            <person name="Gainer-Dewar J."/>
            <person name="Goldberg J."/>
            <person name="Griggs A."/>
            <person name="Gujja S."/>
            <person name="Hansen M."/>
            <person name="Howarth C."/>
            <person name="Imamovic A."/>
            <person name="Ireland A."/>
            <person name="Larimer J."/>
            <person name="McCowan C."/>
            <person name="Murphy C."/>
            <person name="Pearson M."/>
            <person name="Poon T.W."/>
            <person name="Priest M."/>
            <person name="Roberts A."/>
            <person name="Saif S."/>
            <person name="Shea T."/>
            <person name="Sykes S."/>
            <person name="Wortman J."/>
            <person name="Nusbaum C."/>
            <person name="Birren B."/>
        </authorList>
    </citation>
    <scope>NUCLEOTIDE SEQUENCE [LARGE SCALE GENOMIC DNA]</scope>
    <source>
        <strain evidence="1 2">INRA-310</strain>
    </source>
</reference>
<proteinExistence type="predicted"/>
<dbReference type="EMBL" id="KI669574">
    <property type="protein sequence ID" value="ETN13687.1"/>
    <property type="molecule type" value="Genomic_DNA"/>
</dbReference>